<dbReference type="AlphaFoldDB" id="A0A918A230"/>
<reference evidence="5" key="1">
    <citation type="journal article" date="2014" name="Int. J. Syst. Evol. Microbiol.">
        <title>Complete genome sequence of Corynebacterium casei LMG S-19264T (=DSM 44701T), isolated from a smear-ripened cheese.</title>
        <authorList>
            <consortium name="US DOE Joint Genome Institute (JGI-PGF)"/>
            <person name="Walter F."/>
            <person name="Albersmeier A."/>
            <person name="Kalinowski J."/>
            <person name="Ruckert C."/>
        </authorList>
    </citation>
    <scope>NUCLEOTIDE SEQUENCE</scope>
    <source>
        <strain evidence="5">CGMCC 4.7430</strain>
    </source>
</reference>
<dbReference type="InterPro" id="IPR051782">
    <property type="entry name" value="ABC_Transporter_VariousFunc"/>
</dbReference>
<proteinExistence type="predicted"/>
<dbReference type="RefSeq" id="WP_189138245.1">
    <property type="nucleotide sequence ID" value="NZ_BMNK01000003.1"/>
</dbReference>
<feature type="domain" description="ABC transporter" evidence="4">
    <location>
        <begin position="1"/>
        <end position="217"/>
    </location>
</feature>
<dbReference type="EMBL" id="BMNK01000003">
    <property type="protein sequence ID" value="GGP04493.1"/>
    <property type="molecule type" value="Genomic_DNA"/>
</dbReference>
<evidence type="ECO:0000313" key="5">
    <source>
        <dbReference type="EMBL" id="GGP04493.1"/>
    </source>
</evidence>
<evidence type="ECO:0000256" key="2">
    <source>
        <dbReference type="ARBA" id="ARBA00022741"/>
    </source>
</evidence>
<reference evidence="5" key="2">
    <citation type="submission" date="2020-09" db="EMBL/GenBank/DDBJ databases">
        <authorList>
            <person name="Sun Q."/>
            <person name="Zhou Y."/>
        </authorList>
    </citation>
    <scope>NUCLEOTIDE SEQUENCE</scope>
    <source>
        <strain evidence="5">CGMCC 4.7430</strain>
    </source>
</reference>
<gene>
    <name evidence="5" type="ORF">GCM10012278_19880</name>
</gene>
<dbReference type="GO" id="GO:0005524">
    <property type="term" value="F:ATP binding"/>
    <property type="evidence" value="ECO:0007669"/>
    <property type="project" value="UniProtKB-KW"/>
</dbReference>
<keyword evidence="2" id="KW-0547">Nucleotide-binding</keyword>
<dbReference type="InterPro" id="IPR003593">
    <property type="entry name" value="AAA+_ATPase"/>
</dbReference>
<dbReference type="PANTHER" id="PTHR42939">
    <property type="entry name" value="ABC TRANSPORTER ATP-BINDING PROTEIN ALBC-RELATED"/>
    <property type="match status" value="1"/>
</dbReference>
<dbReference type="Gene3D" id="3.40.50.300">
    <property type="entry name" value="P-loop containing nucleotide triphosphate hydrolases"/>
    <property type="match status" value="1"/>
</dbReference>
<name>A0A918A230_9ACTN</name>
<keyword evidence="3 5" id="KW-0067">ATP-binding</keyword>
<dbReference type="Proteomes" id="UP000660745">
    <property type="component" value="Unassembled WGS sequence"/>
</dbReference>
<dbReference type="PANTHER" id="PTHR42939:SF1">
    <property type="entry name" value="ABC TRANSPORTER ATP-BINDING PROTEIN ALBC-RELATED"/>
    <property type="match status" value="1"/>
</dbReference>
<dbReference type="GO" id="GO:0016887">
    <property type="term" value="F:ATP hydrolysis activity"/>
    <property type="evidence" value="ECO:0007669"/>
    <property type="project" value="InterPro"/>
</dbReference>
<dbReference type="SUPFAM" id="SSF52540">
    <property type="entry name" value="P-loop containing nucleoside triphosphate hydrolases"/>
    <property type="match status" value="1"/>
</dbReference>
<dbReference type="PROSITE" id="PS50893">
    <property type="entry name" value="ABC_TRANSPORTER_2"/>
    <property type="match status" value="1"/>
</dbReference>
<dbReference type="Pfam" id="PF00005">
    <property type="entry name" value="ABC_tran"/>
    <property type="match status" value="1"/>
</dbReference>
<evidence type="ECO:0000313" key="6">
    <source>
        <dbReference type="Proteomes" id="UP000660745"/>
    </source>
</evidence>
<evidence type="ECO:0000256" key="1">
    <source>
        <dbReference type="ARBA" id="ARBA00022448"/>
    </source>
</evidence>
<accession>A0A918A230</accession>
<keyword evidence="1" id="KW-0813">Transport</keyword>
<protein>
    <submittedName>
        <fullName evidence="5">ABC transporter ATP-binding protein</fullName>
    </submittedName>
</protein>
<comment type="caution">
    <text evidence="5">The sequence shown here is derived from an EMBL/GenBank/DDBJ whole genome shotgun (WGS) entry which is preliminary data.</text>
</comment>
<keyword evidence="6" id="KW-1185">Reference proteome</keyword>
<dbReference type="SMART" id="SM00382">
    <property type="entry name" value="AAA"/>
    <property type="match status" value="1"/>
</dbReference>
<evidence type="ECO:0000256" key="3">
    <source>
        <dbReference type="ARBA" id="ARBA00022840"/>
    </source>
</evidence>
<organism evidence="5 6">
    <name type="scientific">Nonomuraea glycinis</name>
    <dbReference type="NCBI Taxonomy" id="2047744"/>
    <lineage>
        <taxon>Bacteria</taxon>
        <taxon>Bacillati</taxon>
        <taxon>Actinomycetota</taxon>
        <taxon>Actinomycetes</taxon>
        <taxon>Streptosporangiales</taxon>
        <taxon>Streptosporangiaceae</taxon>
        <taxon>Nonomuraea</taxon>
    </lineage>
</organism>
<dbReference type="InterPro" id="IPR027417">
    <property type="entry name" value="P-loop_NTPase"/>
</dbReference>
<evidence type="ECO:0000259" key="4">
    <source>
        <dbReference type="PROSITE" id="PS50893"/>
    </source>
</evidence>
<sequence length="243" mass="26115">MRLSNVSFRYARRDQPVIQGVDAQLAPGDVIELTGANGAGKSTLLRLLAGLTRPTSGTITDRPAVVGLAPDRFPTEQPFTVSAYLNHMSRIRGGARWEPWVERLNMGELLGVRLLALSKGSGHKVGLAQALMADPGLLLLDEPFAGLDADTRRALPPIVEELSQRGVIVIASDHQGGLRGLPTARRWSLTAGHLQETAGTADDATQEPVTVAVTLPAADVGDFLTRMHHQGYKTHEPTPEDTR</sequence>
<dbReference type="InterPro" id="IPR003439">
    <property type="entry name" value="ABC_transporter-like_ATP-bd"/>
</dbReference>